<reference evidence="3 4" key="2">
    <citation type="submission" date="2009-02" db="EMBL/GenBank/DDBJ databases">
        <title>Draft genome sequence of Clostridium methylpentosum (DSM 5476).</title>
        <authorList>
            <person name="Sudarsanam P."/>
            <person name="Ley R."/>
            <person name="Guruge J."/>
            <person name="Turnbaugh P.J."/>
            <person name="Mahowald M."/>
            <person name="Liep D."/>
            <person name="Gordon J."/>
        </authorList>
    </citation>
    <scope>NUCLEOTIDE SEQUENCE [LARGE SCALE GENOMIC DNA]</scope>
    <source>
        <strain evidence="3 4">DSM 5476</strain>
    </source>
</reference>
<name>C0EFI2_9FIRM</name>
<organism evidence="3 4">
    <name type="scientific">[Clostridium] methylpentosum DSM 5476</name>
    <dbReference type="NCBI Taxonomy" id="537013"/>
    <lineage>
        <taxon>Bacteria</taxon>
        <taxon>Bacillati</taxon>
        <taxon>Bacillota</taxon>
        <taxon>Clostridia</taxon>
        <taxon>Eubacteriales</taxon>
        <taxon>Oscillospiraceae</taxon>
        <taxon>Oscillospiraceae incertae sedis</taxon>
    </lineage>
</organism>
<dbReference type="PANTHER" id="PTHR34385">
    <property type="entry name" value="D-ALANYL-D-ALANINE CARBOXYPEPTIDASE"/>
    <property type="match status" value="1"/>
</dbReference>
<keyword evidence="3" id="KW-0645">Protease</keyword>
<dbReference type="Proteomes" id="UP000003340">
    <property type="component" value="Unassembled WGS sequence"/>
</dbReference>
<evidence type="ECO:0000313" key="4">
    <source>
        <dbReference type="Proteomes" id="UP000003340"/>
    </source>
</evidence>
<reference evidence="3 4" key="1">
    <citation type="submission" date="2009-01" db="EMBL/GenBank/DDBJ databases">
        <authorList>
            <person name="Fulton L."/>
            <person name="Clifton S."/>
            <person name="Fulton B."/>
            <person name="Xu J."/>
            <person name="Minx P."/>
            <person name="Pepin K.H."/>
            <person name="Johnson M."/>
            <person name="Bhonagiri V."/>
            <person name="Nash W.E."/>
            <person name="Mardis E.R."/>
            <person name="Wilson R.K."/>
        </authorList>
    </citation>
    <scope>NUCLEOTIDE SEQUENCE [LARGE SCALE GENOMIC DNA]</scope>
    <source>
        <strain evidence="3 4">DSM 5476</strain>
    </source>
</reference>
<gene>
    <name evidence="3" type="ORF">CLOSTMETH_02624</name>
</gene>
<dbReference type="GO" id="GO:0004180">
    <property type="term" value="F:carboxypeptidase activity"/>
    <property type="evidence" value="ECO:0007669"/>
    <property type="project" value="UniProtKB-KW"/>
</dbReference>
<protein>
    <submittedName>
        <fullName evidence="3">Serine-type D-Ala-D-Ala carboxypeptidase</fullName>
    </submittedName>
</protein>
<dbReference type="eggNOG" id="COG1876">
    <property type="taxonomic scope" value="Bacteria"/>
</dbReference>
<dbReference type="SUPFAM" id="SSF55166">
    <property type="entry name" value="Hedgehog/DD-peptidase"/>
    <property type="match status" value="1"/>
</dbReference>
<dbReference type="AlphaFoldDB" id="C0EFI2"/>
<proteinExistence type="predicted"/>
<dbReference type="EMBL" id="ACEC01000091">
    <property type="protein sequence ID" value="EEG29791.1"/>
    <property type="molecule type" value="Genomic_DNA"/>
</dbReference>
<accession>C0EFI2</accession>
<dbReference type="Gene3D" id="3.30.1380.10">
    <property type="match status" value="1"/>
</dbReference>
<keyword evidence="1" id="KW-0472">Membrane</keyword>
<keyword evidence="3" id="KW-0121">Carboxypeptidase</keyword>
<keyword evidence="1" id="KW-1133">Transmembrane helix</keyword>
<feature type="domain" description="D-alanyl-D-alanine carboxypeptidase-like core" evidence="2">
    <location>
        <begin position="92"/>
        <end position="228"/>
    </location>
</feature>
<dbReference type="InterPro" id="IPR052179">
    <property type="entry name" value="DD-CPase-like"/>
</dbReference>
<dbReference type="InterPro" id="IPR003709">
    <property type="entry name" value="VanY-like_core_dom"/>
</dbReference>
<evidence type="ECO:0000256" key="1">
    <source>
        <dbReference type="SAM" id="Phobius"/>
    </source>
</evidence>
<feature type="transmembrane region" description="Helical" evidence="1">
    <location>
        <begin position="12"/>
        <end position="31"/>
    </location>
</feature>
<keyword evidence="1" id="KW-0812">Transmembrane</keyword>
<evidence type="ECO:0000313" key="3">
    <source>
        <dbReference type="EMBL" id="EEG29791.1"/>
    </source>
</evidence>
<dbReference type="GO" id="GO:0006508">
    <property type="term" value="P:proteolysis"/>
    <property type="evidence" value="ECO:0007669"/>
    <property type="project" value="InterPro"/>
</dbReference>
<dbReference type="CDD" id="cd14852">
    <property type="entry name" value="LD-carboxypeptidase"/>
    <property type="match status" value="1"/>
</dbReference>
<dbReference type="InterPro" id="IPR009045">
    <property type="entry name" value="Zn_M74/Hedgehog-like"/>
</dbReference>
<dbReference type="HOGENOM" id="CLU_054193_3_0_9"/>
<dbReference type="STRING" id="537013.CLOSTMETH_02624"/>
<dbReference type="Pfam" id="PF02557">
    <property type="entry name" value="VanY"/>
    <property type="match status" value="1"/>
</dbReference>
<sequence>MQNQTKRTKTTTTGIILLCVLFLALLVGFIFQDPSSQQSAKAVESEPAASQASSADKKTVDKSAWYLMLVSAEHPMPSDYLPELEKIDQNGHAFDKRAANALKKMLSDAKAAGLSPIVCSSYRSVEKQTSLFQDEVAKQKSKGMNEAQAQKTAATVVAYPGTSEHNLGLAADIVSLDYQILDEAQKNTPEAKWLKENCSKYGFIVRYPDGKSDKTGVIFEPWHYRYVGEEAAKEIMQRGLCLEEYLDQH</sequence>
<evidence type="ECO:0000259" key="2">
    <source>
        <dbReference type="Pfam" id="PF02557"/>
    </source>
</evidence>
<dbReference type="PANTHER" id="PTHR34385:SF1">
    <property type="entry name" value="PEPTIDOGLYCAN L-ALANYL-D-GLUTAMATE ENDOPEPTIDASE CWLK"/>
    <property type="match status" value="1"/>
</dbReference>
<keyword evidence="4" id="KW-1185">Reference proteome</keyword>
<comment type="caution">
    <text evidence="3">The sequence shown here is derived from an EMBL/GenBank/DDBJ whole genome shotgun (WGS) entry which is preliminary data.</text>
</comment>
<dbReference type="InterPro" id="IPR058193">
    <property type="entry name" value="VanY/YodJ_core_dom"/>
</dbReference>
<keyword evidence="3" id="KW-0378">Hydrolase</keyword>